<keyword evidence="1" id="KW-1133">Transmembrane helix</keyword>
<keyword evidence="1" id="KW-0812">Transmembrane</keyword>
<gene>
    <name evidence="2" type="ORF">PRELSG_1217200</name>
</gene>
<dbReference type="GeneID" id="39737416"/>
<keyword evidence="3" id="KW-1185">Reference proteome</keyword>
<keyword evidence="1" id="KW-0472">Membrane</keyword>
<name>A0A1J1H8I8_PLARL</name>
<dbReference type="KEGG" id="prel:PRELSG_1217200"/>
<reference evidence="2 3" key="1">
    <citation type="submission" date="2015-04" db="EMBL/GenBank/DDBJ databases">
        <authorList>
            <consortium name="Pathogen Informatics"/>
        </authorList>
    </citation>
    <scope>NUCLEOTIDE SEQUENCE [LARGE SCALE GENOMIC DNA]</scope>
    <source>
        <strain evidence="2 3">SGS1</strain>
    </source>
</reference>
<evidence type="ECO:0000256" key="1">
    <source>
        <dbReference type="SAM" id="Phobius"/>
    </source>
</evidence>
<evidence type="ECO:0000313" key="3">
    <source>
        <dbReference type="Proteomes" id="UP000220158"/>
    </source>
</evidence>
<dbReference type="AlphaFoldDB" id="A0A1J1H8I8"/>
<dbReference type="VEuPathDB" id="PlasmoDB:PRELSG_1217200"/>
<organism evidence="2 3">
    <name type="scientific">Plasmodium relictum</name>
    <dbReference type="NCBI Taxonomy" id="85471"/>
    <lineage>
        <taxon>Eukaryota</taxon>
        <taxon>Sar</taxon>
        <taxon>Alveolata</taxon>
        <taxon>Apicomplexa</taxon>
        <taxon>Aconoidasida</taxon>
        <taxon>Haemosporida</taxon>
        <taxon>Plasmodiidae</taxon>
        <taxon>Plasmodium</taxon>
        <taxon>Plasmodium (Haemamoeba)</taxon>
    </lineage>
</organism>
<evidence type="ECO:0000313" key="2">
    <source>
        <dbReference type="EMBL" id="CRH01288.1"/>
    </source>
</evidence>
<dbReference type="Proteomes" id="UP000220158">
    <property type="component" value="Chromosome 12"/>
</dbReference>
<dbReference type="EMBL" id="LN835307">
    <property type="protein sequence ID" value="CRH01288.1"/>
    <property type="molecule type" value="Genomic_DNA"/>
</dbReference>
<accession>A0A1J1H8I8</accession>
<protein>
    <submittedName>
        <fullName evidence="2">Uncharacterized protein</fullName>
    </submittedName>
</protein>
<dbReference type="RefSeq" id="XP_028534289.1">
    <property type="nucleotide sequence ID" value="XM_028677951.1"/>
</dbReference>
<sequence>MIIKKQKKNLIRFTWLALVIIPSFYFKSLVFDNFLSLKFDKYKKKIYSINSINKTLPKNNIEEINNYLHYNNFH</sequence>
<dbReference type="OrthoDB" id="391977at2759"/>
<proteinExistence type="predicted"/>
<feature type="transmembrane region" description="Helical" evidence="1">
    <location>
        <begin position="12"/>
        <end position="31"/>
    </location>
</feature>